<protein>
    <submittedName>
        <fullName evidence="8">Acetyl-CoA C-acetyltransferase</fullName>
        <ecNumber evidence="8">2.3.1.9</ecNumber>
    </submittedName>
</protein>
<feature type="domain" description="Thiolase N-terminal" evidence="6">
    <location>
        <begin position="6"/>
        <end position="230"/>
    </location>
</feature>
<keyword evidence="2 5" id="KW-0808">Transferase</keyword>
<evidence type="ECO:0000259" key="6">
    <source>
        <dbReference type="Pfam" id="PF00108"/>
    </source>
</evidence>
<dbReference type="InterPro" id="IPR020615">
    <property type="entry name" value="Thiolase_acyl_enz_int_AS"/>
</dbReference>
<reference evidence="8 9" key="1">
    <citation type="submission" date="2020-07" db="EMBL/GenBank/DDBJ databases">
        <title>Sequencing the genomes of 1000 actinobacteria strains.</title>
        <authorList>
            <person name="Klenk H.-P."/>
        </authorList>
    </citation>
    <scope>NUCLEOTIDE SEQUENCE [LARGE SCALE GENOMIC DNA]</scope>
    <source>
        <strain evidence="8 9">DSM 104006</strain>
    </source>
</reference>
<feature type="active site" description="Proton acceptor" evidence="4">
    <location>
        <position position="389"/>
    </location>
</feature>
<dbReference type="Pfam" id="PF00108">
    <property type="entry name" value="Thiolase_N"/>
    <property type="match status" value="1"/>
</dbReference>
<comment type="caution">
    <text evidence="8">The sequence shown here is derived from an EMBL/GenBank/DDBJ whole genome shotgun (WGS) entry which is preliminary data.</text>
</comment>
<evidence type="ECO:0000256" key="2">
    <source>
        <dbReference type="ARBA" id="ARBA00022679"/>
    </source>
</evidence>
<proteinExistence type="inferred from homology"/>
<organism evidence="8 9">
    <name type="scientific">Amycolatopsis endophytica</name>
    <dbReference type="NCBI Taxonomy" id="860233"/>
    <lineage>
        <taxon>Bacteria</taxon>
        <taxon>Bacillati</taxon>
        <taxon>Actinomycetota</taxon>
        <taxon>Actinomycetes</taxon>
        <taxon>Pseudonocardiales</taxon>
        <taxon>Pseudonocardiaceae</taxon>
        <taxon>Amycolatopsis</taxon>
    </lineage>
</organism>
<dbReference type="InterPro" id="IPR016039">
    <property type="entry name" value="Thiolase-like"/>
</dbReference>
<feature type="domain" description="Thiolase C-terminal" evidence="7">
    <location>
        <begin position="281"/>
        <end position="402"/>
    </location>
</feature>
<comment type="similarity">
    <text evidence="1 5">Belongs to the thiolase-like superfamily. Thiolase family.</text>
</comment>
<name>A0A853B4F2_9PSEU</name>
<dbReference type="SUPFAM" id="SSF53901">
    <property type="entry name" value="Thiolase-like"/>
    <property type="match status" value="2"/>
</dbReference>
<evidence type="ECO:0000256" key="3">
    <source>
        <dbReference type="ARBA" id="ARBA00023315"/>
    </source>
</evidence>
<dbReference type="PROSITE" id="PS00098">
    <property type="entry name" value="THIOLASE_1"/>
    <property type="match status" value="1"/>
</dbReference>
<dbReference type="Proteomes" id="UP000549616">
    <property type="component" value="Unassembled WGS sequence"/>
</dbReference>
<dbReference type="NCBIfam" id="NF006090">
    <property type="entry name" value="PRK08242.1"/>
    <property type="match status" value="1"/>
</dbReference>
<dbReference type="GO" id="GO:0003985">
    <property type="term" value="F:acetyl-CoA C-acetyltransferase activity"/>
    <property type="evidence" value="ECO:0007669"/>
    <property type="project" value="UniProtKB-EC"/>
</dbReference>
<dbReference type="PANTHER" id="PTHR43365">
    <property type="entry name" value="BLR7806 PROTEIN"/>
    <property type="match status" value="1"/>
</dbReference>
<evidence type="ECO:0000256" key="1">
    <source>
        <dbReference type="ARBA" id="ARBA00010982"/>
    </source>
</evidence>
<gene>
    <name evidence="8" type="ORF">HNR02_003010</name>
</gene>
<dbReference type="InterPro" id="IPR020617">
    <property type="entry name" value="Thiolase_C"/>
</dbReference>
<accession>A0A853B4F2</accession>
<feature type="active site" description="Acyl-thioester intermediate" evidence="4">
    <location>
        <position position="92"/>
    </location>
</feature>
<dbReference type="Pfam" id="PF02803">
    <property type="entry name" value="Thiolase_C"/>
    <property type="match status" value="1"/>
</dbReference>
<evidence type="ECO:0000313" key="9">
    <source>
        <dbReference type="Proteomes" id="UP000549616"/>
    </source>
</evidence>
<dbReference type="RefSeq" id="WP_179773808.1">
    <property type="nucleotide sequence ID" value="NZ_JACCFK010000001.1"/>
</dbReference>
<dbReference type="Gene3D" id="3.40.47.10">
    <property type="match status" value="2"/>
</dbReference>
<feature type="active site" description="Proton acceptor" evidence="4">
    <location>
        <position position="359"/>
    </location>
</feature>
<dbReference type="PIRSF" id="PIRSF000429">
    <property type="entry name" value="Ac-CoA_Ac_transf"/>
    <property type="match status" value="1"/>
</dbReference>
<dbReference type="PROSITE" id="PS00737">
    <property type="entry name" value="THIOLASE_2"/>
    <property type="match status" value="1"/>
</dbReference>
<keyword evidence="9" id="KW-1185">Reference proteome</keyword>
<dbReference type="EMBL" id="JACCFK010000001">
    <property type="protein sequence ID" value="NYI89687.1"/>
    <property type="molecule type" value="Genomic_DNA"/>
</dbReference>
<evidence type="ECO:0000256" key="5">
    <source>
        <dbReference type="RuleBase" id="RU003557"/>
    </source>
</evidence>
<dbReference type="PANTHER" id="PTHR43365:SF1">
    <property type="entry name" value="ACETYL-COA C-ACYLTRANSFERASE"/>
    <property type="match status" value="1"/>
</dbReference>
<evidence type="ECO:0000259" key="7">
    <source>
        <dbReference type="Pfam" id="PF02803"/>
    </source>
</evidence>
<dbReference type="InterPro" id="IPR020613">
    <property type="entry name" value="Thiolase_CS"/>
</dbReference>
<dbReference type="InterPro" id="IPR002155">
    <property type="entry name" value="Thiolase"/>
</dbReference>
<dbReference type="NCBIfam" id="TIGR01930">
    <property type="entry name" value="AcCoA-C-Actrans"/>
    <property type="match status" value="1"/>
</dbReference>
<dbReference type="AlphaFoldDB" id="A0A853B4F2"/>
<keyword evidence="3 5" id="KW-0012">Acyltransferase</keyword>
<dbReference type="PROSITE" id="PS00099">
    <property type="entry name" value="THIOLASE_3"/>
    <property type="match status" value="1"/>
</dbReference>
<dbReference type="CDD" id="cd00751">
    <property type="entry name" value="thiolase"/>
    <property type="match status" value="1"/>
</dbReference>
<evidence type="ECO:0000313" key="8">
    <source>
        <dbReference type="EMBL" id="NYI89687.1"/>
    </source>
</evidence>
<sequence>MSNEAYIYEAIRTPRGKNKGGALHGVKPIDLVTGLIHELQARHPGLDPAAINDIVLGVVSPVGDQGADIARAAAMASGLPDTVAGVQLNRFCSSGLEAVNQAAARVRSGWENLIIAGGVESMSRVPMGSDGGAMFTDPATNYDTYFAPQGIGADLIATIEGFGREDVDAFAVRSQEKAEAAWSGGYFAKSVVPVKDVNGVTILDHDEHRRPGTTLESLGKLKPAFEAIGEMGGFDAVALQKYHSVEKINHVHTGGNSSGIVDGAALVLLGNEQVGKDLGLTPRARIVAATITGSDPTIMLTGPTPATKKVLDIAGLTTDDIDLFELNEAFASVVLKWMKDLKLPDEKVNVNGGAIAMGHPLGATGAMILGTMVDELERRQARRALLSLCIGGGMGIATIIERV</sequence>
<dbReference type="InterPro" id="IPR020616">
    <property type="entry name" value="Thiolase_N"/>
</dbReference>
<dbReference type="InterPro" id="IPR020610">
    <property type="entry name" value="Thiolase_AS"/>
</dbReference>
<dbReference type="EC" id="2.3.1.9" evidence="8"/>
<evidence type="ECO:0000256" key="4">
    <source>
        <dbReference type="PIRSR" id="PIRSR000429-1"/>
    </source>
</evidence>